<dbReference type="AlphaFoldDB" id="A0A8H8U4U7"/>
<gene>
    <name evidence="3" type="primary">styx-a</name>
    <name evidence="3" type="ORF">LSUB1_G007764</name>
</gene>
<dbReference type="GO" id="GO:0005654">
    <property type="term" value="C:nucleoplasm"/>
    <property type="evidence" value="ECO:0007669"/>
    <property type="project" value="TreeGrafter"/>
</dbReference>
<evidence type="ECO:0000259" key="2">
    <source>
        <dbReference type="PROSITE" id="PS50056"/>
    </source>
</evidence>
<dbReference type="PROSITE" id="PS50056">
    <property type="entry name" value="TYR_PHOSPHATASE_2"/>
    <property type="match status" value="1"/>
</dbReference>
<dbReference type="SMART" id="SM00195">
    <property type="entry name" value="DSPc"/>
    <property type="match status" value="1"/>
</dbReference>
<keyword evidence="4" id="KW-1185">Reference proteome</keyword>
<dbReference type="InterPro" id="IPR000387">
    <property type="entry name" value="Tyr_Pase_dom"/>
</dbReference>
<dbReference type="PANTHER" id="PTHR46588:SF1">
    <property type="entry name" value="SERINE_THREONINE_TYROSINE-INTERACTING PROTEIN"/>
    <property type="match status" value="1"/>
</dbReference>
<evidence type="ECO:0000256" key="1">
    <source>
        <dbReference type="ARBA" id="ARBA00009649"/>
    </source>
</evidence>
<organism evidence="3 4">
    <name type="scientific">Lachnellula subtilissima</name>
    <dbReference type="NCBI Taxonomy" id="602034"/>
    <lineage>
        <taxon>Eukaryota</taxon>
        <taxon>Fungi</taxon>
        <taxon>Dikarya</taxon>
        <taxon>Ascomycota</taxon>
        <taxon>Pezizomycotina</taxon>
        <taxon>Leotiomycetes</taxon>
        <taxon>Helotiales</taxon>
        <taxon>Lachnaceae</taxon>
        <taxon>Lachnellula</taxon>
    </lineage>
</organism>
<dbReference type="PANTHER" id="PTHR46588">
    <property type="entry name" value="SERINE/THREONINE/TYROSINE-INTERACTING PROTEIN"/>
    <property type="match status" value="1"/>
</dbReference>
<dbReference type="GO" id="GO:0140096">
    <property type="term" value="F:catalytic activity, acting on a protein"/>
    <property type="evidence" value="ECO:0007669"/>
    <property type="project" value="UniProtKB-ARBA"/>
</dbReference>
<accession>A0A8H8U4U7</accession>
<dbReference type="InterPro" id="IPR020422">
    <property type="entry name" value="TYR_PHOSPHATASE_DUAL_dom"/>
</dbReference>
<dbReference type="CDD" id="cd14498">
    <property type="entry name" value="DSP"/>
    <property type="match status" value="1"/>
</dbReference>
<sequence>MYKMKTSDPTLPSYPRSGYDMVTASELVGATPSGAYSWRPPSPPHIHVPQAPEDQKFVLPAYDDTSAHGADRAILKNVTEGDHVSVATRDWKYDWRRKAQPILSFLHLGPSSAARDITYIQTQGITMLLVIRDSRSADARLLSGEKIARQLGIEAAAIDVADYQELIAAFPRAIQTINNHLISEYRKHNPSGLRQGTKSRTPWGKVLVFCESGNERSAEVVAAYLMSMYRLDLIAAIQYIQTRRFCVAFDDSMKNLLFNYQQLLEARRSVAGATLTQTVLNGTNNGISQPKAKRGREEVEINDEGMDLDDADDEARFMGRTTFVPFT</sequence>
<feature type="domain" description="Tyrosine specific protein phosphatases" evidence="2">
    <location>
        <begin position="179"/>
        <end position="244"/>
    </location>
</feature>
<reference evidence="3 4" key="1">
    <citation type="submission" date="2018-05" db="EMBL/GenBank/DDBJ databases">
        <title>Genome sequencing and assembly of the regulated plant pathogen Lachnellula willkommii and related sister species for the development of diagnostic species identification markers.</title>
        <authorList>
            <person name="Giroux E."/>
            <person name="Bilodeau G."/>
        </authorList>
    </citation>
    <scope>NUCLEOTIDE SEQUENCE [LARGE SCALE GENOMIC DNA]</scope>
    <source>
        <strain evidence="3 4">CBS 197.66</strain>
    </source>
</reference>
<dbReference type="Pfam" id="PF00782">
    <property type="entry name" value="DSPc"/>
    <property type="match status" value="1"/>
</dbReference>
<dbReference type="Gene3D" id="3.90.190.10">
    <property type="entry name" value="Protein tyrosine phosphatase superfamily"/>
    <property type="match status" value="1"/>
</dbReference>
<name>A0A8H8U4U7_9HELO</name>
<dbReference type="OrthoDB" id="10252009at2759"/>
<evidence type="ECO:0000313" key="3">
    <source>
        <dbReference type="EMBL" id="TVY34024.1"/>
    </source>
</evidence>
<dbReference type="InterPro" id="IPR029021">
    <property type="entry name" value="Prot-tyrosine_phosphatase-like"/>
</dbReference>
<dbReference type="GO" id="GO:1990444">
    <property type="term" value="F:F-box domain binding"/>
    <property type="evidence" value="ECO:0007669"/>
    <property type="project" value="TreeGrafter"/>
</dbReference>
<dbReference type="InterPro" id="IPR000340">
    <property type="entry name" value="Dual-sp_phosphatase_cat-dom"/>
</dbReference>
<dbReference type="GO" id="GO:0070372">
    <property type="term" value="P:regulation of ERK1 and ERK2 cascade"/>
    <property type="evidence" value="ECO:0007669"/>
    <property type="project" value="TreeGrafter"/>
</dbReference>
<dbReference type="SUPFAM" id="SSF52799">
    <property type="entry name" value="(Phosphotyrosine protein) phosphatases II"/>
    <property type="match status" value="1"/>
</dbReference>
<dbReference type="GO" id="GO:0005737">
    <property type="term" value="C:cytoplasm"/>
    <property type="evidence" value="ECO:0007669"/>
    <property type="project" value="TreeGrafter"/>
</dbReference>
<proteinExistence type="inferred from homology"/>
<comment type="caution">
    <text evidence="3">The sequence shown here is derived from an EMBL/GenBank/DDBJ whole genome shotgun (WGS) entry which is preliminary data.</text>
</comment>
<dbReference type="EMBL" id="QGMJ01000704">
    <property type="protein sequence ID" value="TVY34024.1"/>
    <property type="molecule type" value="Genomic_DNA"/>
</dbReference>
<protein>
    <submittedName>
        <fullName evidence="3">Serine/threonine/tyrosine-interacting protein A</fullName>
    </submittedName>
</protein>
<evidence type="ECO:0000313" key="4">
    <source>
        <dbReference type="Proteomes" id="UP000462212"/>
    </source>
</evidence>
<dbReference type="InterPro" id="IPR052449">
    <property type="entry name" value="STYX-Interacting_Phosphatase"/>
</dbReference>
<comment type="similarity">
    <text evidence="1">Belongs to the protein-tyrosine phosphatase family. Non-receptor class subfamily.</text>
</comment>
<dbReference type="Proteomes" id="UP000462212">
    <property type="component" value="Unassembled WGS sequence"/>
</dbReference>
<dbReference type="GO" id="GO:0062026">
    <property type="term" value="P:negative regulation of SCF-dependent proteasomal ubiquitin-dependent catabolic process"/>
    <property type="evidence" value="ECO:0007669"/>
    <property type="project" value="TreeGrafter"/>
</dbReference>